<evidence type="ECO:0000313" key="3">
    <source>
        <dbReference type="Proteomes" id="UP000009172"/>
    </source>
</evidence>
<feature type="compositionally biased region" description="Low complexity" evidence="1">
    <location>
        <begin position="82"/>
        <end position="96"/>
    </location>
</feature>
<feature type="compositionally biased region" description="Basic residues" evidence="1">
    <location>
        <begin position="105"/>
        <end position="115"/>
    </location>
</feature>
<name>F2S3V6_TRIT1</name>
<dbReference type="AlphaFoldDB" id="F2S3V6"/>
<dbReference type="HOGENOM" id="CLU_2110714_0_0_1"/>
<evidence type="ECO:0000313" key="2">
    <source>
        <dbReference type="EMBL" id="EGD98255.1"/>
    </source>
</evidence>
<proteinExistence type="predicted"/>
<dbReference type="Proteomes" id="UP000009172">
    <property type="component" value="Unassembled WGS sequence"/>
</dbReference>
<protein>
    <submittedName>
        <fullName evidence="2">Uncharacterized protein</fullName>
    </submittedName>
</protein>
<evidence type="ECO:0000256" key="1">
    <source>
        <dbReference type="SAM" id="MobiDB-lite"/>
    </source>
</evidence>
<keyword evidence="3" id="KW-1185">Reference proteome</keyword>
<sequence length="115" mass="12729">MAPVLGHLLSHEFEPRFKSWASCDLSALFDARIEVFVSSDTLAGPTCTAPRFGRWRAQSNEALGRAGGTVRAHFNTYHLRRSSSCQSRRSASQRSSFTPRARSSCGRKLHPAPHS</sequence>
<dbReference type="EMBL" id="GG698509">
    <property type="protein sequence ID" value="EGD98255.1"/>
    <property type="molecule type" value="Genomic_DNA"/>
</dbReference>
<accession>F2S3V6</accession>
<gene>
    <name evidence="2" type="ORF">TESG_05635</name>
</gene>
<dbReference type="Gene3D" id="3.40.50.140">
    <property type="match status" value="1"/>
</dbReference>
<reference evidence="3" key="1">
    <citation type="journal article" date="2012" name="MBio">
        <title>Comparative genome analysis of Trichophyton rubrum and related dermatophytes reveals candidate genes involved in infection.</title>
        <authorList>
            <person name="Martinez D.A."/>
            <person name="Oliver B.G."/>
            <person name="Graeser Y."/>
            <person name="Goldberg J.M."/>
            <person name="Li W."/>
            <person name="Martinez-Rossi N.M."/>
            <person name="Monod M."/>
            <person name="Shelest E."/>
            <person name="Barton R.C."/>
            <person name="Birch E."/>
            <person name="Brakhage A.A."/>
            <person name="Chen Z."/>
            <person name="Gurr S.J."/>
            <person name="Heiman D."/>
            <person name="Heitman J."/>
            <person name="Kosti I."/>
            <person name="Rossi A."/>
            <person name="Saif S."/>
            <person name="Samalova M."/>
            <person name="Saunders C.W."/>
            <person name="Shea T."/>
            <person name="Summerbell R.C."/>
            <person name="Xu J."/>
            <person name="Young S."/>
            <person name="Zeng Q."/>
            <person name="Birren B.W."/>
            <person name="Cuomo C.A."/>
            <person name="White T.C."/>
        </authorList>
    </citation>
    <scope>NUCLEOTIDE SEQUENCE [LARGE SCALE GENOMIC DNA]</scope>
    <source>
        <strain evidence="3">CBS 112818</strain>
    </source>
</reference>
<feature type="region of interest" description="Disordered" evidence="1">
    <location>
        <begin position="81"/>
        <end position="115"/>
    </location>
</feature>
<organism evidence="2 3">
    <name type="scientific">Trichophyton tonsurans (strain CBS 112818)</name>
    <name type="common">Scalp ringworm fungus</name>
    <dbReference type="NCBI Taxonomy" id="647933"/>
    <lineage>
        <taxon>Eukaryota</taxon>
        <taxon>Fungi</taxon>
        <taxon>Dikarya</taxon>
        <taxon>Ascomycota</taxon>
        <taxon>Pezizomycotina</taxon>
        <taxon>Eurotiomycetes</taxon>
        <taxon>Eurotiomycetidae</taxon>
        <taxon>Onygenales</taxon>
        <taxon>Arthrodermataceae</taxon>
        <taxon>Trichophyton</taxon>
    </lineage>
</organism>